<dbReference type="GO" id="GO:0004175">
    <property type="term" value="F:endopeptidase activity"/>
    <property type="evidence" value="ECO:0007669"/>
    <property type="project" value="UniProtKB-ARBA"/>
</dbReference>
<sequence length="300" mass="31579">MSGHAPMRAFAAPAVPPARLWVPVAGLALAELAFDVMWLPVVGLLGNDRIAGTDAIALTLVLLAYALPVEVLALWMRRMQGRGVGTLFGPPAVVRADLMATVKGAGLVYVAMTLALAFAPAEMSSEAGGSIRPFAAWLAVVPVAAVAILVQSAAEELIFRGYIMQELYARSRARWVWLGAPAILFGAVHFVNGDTVSDGLFYALWAAVLGLACGDLVARTGSTGAAIGLHWLNNLFAMLFFGTEDAVDSGYALFLSPPGAPEAPDPGLSGFFTGPNLIELALALLWVLNLWLGARIALRR</sequence>
<feature type="transmembrane region" description="Helical" evidence="1">
    <location>
        <begin position="55"/>
        <end position="75"/>
    </location>
</feature>
<keyword evidence="1" id="KW-0472">Membrane</keyword>
<evidence type="ECO:0000313" key="3">
    <source>
        <dbReference type="EMBL" id="SLN52540.1"/>
    </source>
</evidence>
<keyword evidence="1" id="KW-0812">Transmembrane</keyword>
<accession>A0A1Y5T0D8</accession>
<dbReference type="OrthoDB" id="7171777at2"/>
<keyword evidence="1" id="KW-1133">Transmembrane helix</keyword>
<feature type="domain" description="CAAX prenyl protease 2/Lysostaphin resistance protein A-like" evidence="2">
    <location>
        <begin position="140"/>
        <end position="236"/>
    </location>
</feature>
<feature type="transmembrane region" description="Helical" evidence="1">
    <location>
        <begin position="277"/>
        <end position="298"/>
    </location>
</feature>
<dbReference type="EMBL" id="FWFV01000006">
    <property type="protein sequence ID" value="SLN52540.1"/>
    <property type="molecule type" value="Genomic_DNA"/>
</dbReference>
<organism evidence="3 4">
    <name type="scientific">Palleronia marisminoris</name>
    <dbReference type="NCBI Taxonomy" id="315423"/>
    <lineage>
        <taxon>Bacteria</taxon>
        <taxon>Pseudomonadati</taxon>
        <taxon>Pseudomonadota</taxon>
        <taxon>Alphaproteobacteria</taxon>
        <taxon>Rhodobacterales</taxon>
        <taxon>Roseobacteraceae</taxon>
        <taxon>Palleronia</taxon>
    </lineage>
</organism>
<dbReference type="Pfam" id="PF02517">
    <property type="entry name" value="Rce1-like"/>
    <property type="match status" value="1"/>
</dbReference>
<feature type="transmembrane region" description="Helical" evidence="1">
    <location>
        <begin position="175"/>
        <end position="193"/>
    </location>
</feature>
<reference evidence="3 4" key="1">
    <citation type="submission" date="2017-03" db="EMBL/GenBank/DDBJ databases">
        <authorList>
            <person name="Afonso C.L."/>
            <person name="Miller P.J."/>
            <person name="Scott M.A."/>
            <person name="Spackman E."/>
            <person name="Goraichik I."/>
            <person name="Dimitrov K.M."/>
            <person name="Suarez D.L."/>
            <person name="Swayne D.E."/>
        </authorList>
    </citation>
    <scope>NUCLEOTIDE SEQUENCE [LARGE SCALE GENOMIC DNA]</scope>
    <source>
        <strain evidence="3 4">CECT 7066</strain>
    </source>
</reference>
<dbReference type="RefSeq" id="WP_085854432.1">
    <property type="nucleotide sequence ID" value="NZ_FOPF01000006.1"/>
</dbReference>
<dbReference type="GO" id="GO:0080120">
    <property type="term" value="P:CAAX-box protein maturation"/>
    <property type="evidence" value="ECO:0007669"/>
    <property type="project" value="UniProtKB-ARBA"/>
</dbReference>
<evidence type="ECO:0000259" key="2">
    <source>
        <dbReference type="Pfam" id="PF02517"/>
    </source>
</evidence>
<evidence type="ECO:0000256" key="1">
    <source>
        <dbReference type="SAM" id="Phobius"/>
    </source>
</evidence>
<dbReference type="Proteomes" id="UP000193870">
    <property type="component" value="Unassembled WGS sequence"/>
</dbReference>
<feature type="transmembrane region" description="Helical" evidence="1">
    <location>
        <begin position="134"/>
        <end position="154"/>
    </location>
</feature>
<feature type="transmembrane region" description="Helical" evidence="1">
    <location>
        <begin position="199"/>
        <end position="218"/>
    </location>
</feature>
<evidence type="ECO:0000313" key="4">
    <source>
        <dbReference type="Proteomes" id="UP000193870"/>
    </source>
</evidence>
<keyword evidence="4" id="KW-1185">Reference proteome</keyword>
<feature type="transmembrane region" description="Helical" evidence="1">
    <location>
        <begin position="20"/>
        <end position="43"/>
    </location>
</feature>
<feature type="transmembrane region" description="Helical" evidence="1">
    <location>
        <begin position="225"/>
        <end position="243"/>
    </location>
</feature>
<dbReference type="AlphaFoldDB" id="A0A1Y5T0D8"/>
<keyword evidence="3" id="KW-0378">Hydrolase</keyword>
<protein>
    <submittedName>
        <fullName evidence="3">CAAX amino terminal protease self-immunity</fullName>
    </submittedName>
</protein>
<keyword evidence="3" id="KW-0645">Protease</keyword>
<dbReference type="GO" id="GO:0006508">
    <property type="term" value="P:proteolysis"/>
    <property type="evidence" value="ECO:0007669"/>
    <property type="project" value="UniProtKB-KW"/>
</dbReference>
<dbReference type="InterPro" id="IPR003675">
    <property type="entry name" value="Rce1/LyrA-like_dom"/>
</dbReference>
<dbReference type="STRING" id="315423.SAMN04488020_106222"/>
<name>A0A1Y5T0D8_9RHOB</name>
<feature type="transmembrane region" description="Helical" evidence="1">
    <location>
        <begin position="96"/>
        <end position="119"/>
    </location>
</feature>
<gene>
    <name evidence="3" type="ORF">PAM7066_02457</name>
</gene>
<proteinExistence type="predicted"/>